<proteinExistence type="predicted"/>
<evidence type="ECO:0000313" key="3">
    <source>
        <dbReference type="EMBL" id="EFO92745.1"/>
    </source>
</evidence>
<feature type="compositionally biased region" description="Polar residues" evidence="2">
    <location>
        <begin position="42"/>
        <end position="54"/>
    </location>
</feature>
<accession>E3NCC9</accession>
<evidence type="ECO:0000256" key="2">
    <source>
        <dbReference type="SAM" id="MobiDB-lite"/>
    </source>
</evidence>
<feature type="compositionally biased region" description="Acidic residues" evidence="2">
    <location>
        <begin position="370"/>
        <end position="403"/>
    </location>
</feature>
<feature type="compositionally biased region" description="Polar residues" evidence="2">
    <location>
        <begin position="71"/>
        <end position="80"/>
    </location>
</feature>
<feature type="compositionally biased region" description="Low complexity" evidence="2">
    <location>
        <begin position="356"/>
        <end position="369"/>
    </location>
</feature>
<feature type="compositionally biased region" description="Basic and acidic residues" evidence="2">
    <location>
        <begin position="58"/>
        <end position="70"/>
    </location>
</feature>
<feature type="region of interest" description="Disordered" evidence="2">
    <location>
        <begin position="34"/>
        <end position="128"/>
    </location>
</feature>
<evidence type="ECO:0000256" key="1">
    <source>
        <dbReference type="SAM" id="Coils"/>
    </source>
</evidence>
<dbReference type="EMBL" id="DS268595">
    <property type="protein sequence ID" value="EFO92745.1"/>
    <property type="molecule type" value="Genomic_DNA"/>
</dbReference>
<dbReference type="InParanoid" id="E3NCC9"/>
<name>E3NCC9_CAERE</name>
<evidence type="ECO:0000313" key="4">
    <source>
        <dbReference type="Proteomes" id="UP000008281"/>
    </source>
</evidence>
<keyword evidence="4" id="KW-1185">Reference proteome</keyword>
<feature type="coiled-coil region" evidence="1">
    <location>
        <begin position="135"/>
        <end position="218"/>
    </location>
</feature>
<dbReference type="AlphaFoldDB" id="E3NCC9"/>
<feature type="region of interest" description="Disordered" evidence="2">
    <location>
        <begin position="333"/>
        <end position="453"/>
    </location>
</feature>
<organism evidence="4">
    <name type="scientific">Caenorhabditis remanei</name>
    <name type="common">Caenorhabditis vulgaris</name>
    <dbReference type="NCBI Taxonomy" id="31234"/>
    <lineage>
        <taxon>Eukaryota</taxon>
        <taxon>Metazoa</taxon>
        <taxon>Ecdysozoa</taxon>
        <taxon>Nematoda</taxon>
        <taxon>Chromadorea</taxon>
        <taxon>Rhabditida</taxon>
        <taxon>Rhabditina</taxon>
        <taxon>Rhabditomorpha</taxon>
        <taxon>Rhabditoidea</taxon>
        <taxon>Rhabditidae</taxon>
        <taxon>Peloderinae</taxon>
        <taxon>Caenorhabditis</taxon>
    </lineage>
</organism>
<protein>
    <submittedName>
        <fullName evidence="3">Uncharacterized protein</fullName>
    </submittedName>
</protein>
<feature type="compositionally biased region" description="Acidic residues" evidence="2">
    <location>
        <begin position="333"/>
        <end position="342"/>
    </location>
</feature>
<dbReference type="Proteomes" id="UP000008281">
    <property type="component" value="Unassembled WGS sequence"/>
</dbReference>
<reference evidence="3" key="1">
    <citation type="submission" date="2007-07" db="EMBL/GenBank/DDBJ databases">
        <title>PCAP assembly of the Caenorhabditis remanei genome.</title>
        <authorList>
            <consortium name="The Caenorhabditis remanei Sequencing Consortium"/>
            <person name="Wilson R.K."/>
        </authorList>
    </citation>
    <scope>NUCLEOTIDE SEQUENCE [LARGE SCALE GENOMIC DNA]</scope>
    <source>
        <strain evidence="3">PB4641</strain>
    </source>
</reference>
<dbReference type="HOGENOM" id="CLU_604451_0_0_1"/>
<sequence length="453" mass="51589">MTASCRSTACDDARLFDQVRTLFLYYKPEKSKMLESEVPWSSGGTMNSSDQNGTAHAEPNRGVKQERSETTEQPGTSHPTGSRIKVEPVEEAPESPRGNVAPRERTAAPFQFKPPRLDSRPLSDVSRGPQMEDPLVAAQKRLDLKQQRIDTLKQRLKDQERELTLKFAEQLKKKEKELTLKHDNELLFQKVKYLEEINQKEQQINELLKNQVHQNQQQPTMAVSQYMVPASQFSAQSANPSELVVAQAPCPQSSAPAPRAPNLADPNRKTFVTPQQHEQQNRKIEHQIKEGSSQSLAGLNHKRDLLESNAPEENNLRDYEIRNQQMDIEGVSDEVEPNEELDISNKRQVGDQVASDLPQLREQPEQLEAAQEEPMEEDDDIAPMQSEDQEENVENNEEMDAVEQEVQPAGGLRRSALKKKPVSLMKLRHEKKNIRFHSLRKSTKSQRRTFASN</sequence>
<feature type="compositionally biased region" description="Low complexity" evidence="2">
    <location>
        <begin position="246"/>
        <end position="261"/>
    </location>
</feature>
<feature type="compositionally biased region" description="Basic and acidic residues" evidence="2">
    <location>
        <begin position="279"/>
        <end position="289"/>
    </location>
</feature>
<feature type="compositionally biased region" description="Basic residues" evidence="2">
    <location>
        <begin position="415"/>
        <end position="447"/>
    </location>
</feature>
<keyword evidence="1" id="KW-0175">Coiled coil</keyword>
<feature type="region of interest" description="Disordered" evidence="2">
    <location>
        <begin position="244"/>
        <end position="297"/>
    </location>
</feature>
<gene>
    <name evidence="3" type="ORF">CRE_20543</name>
</gene>